<feature type="repeat" description="ANK" evidence="3">
    <location>
        <begin position="254"/>
        <end position="286"/>
    </location>
</feature>
<feature type="repeat" description="ANK" evidence="3">
    <location>
        <begin position="287"/>
        <end position="319"/>
    </location>
</feature>
<feature type="repeat" description="ANK" evidence="3">
    <location>
        <begin position="221"/>
        <end position="253"/>
    </location>
</feature>
<feature type="compositionally biased region" description="Polar residues" evidence="4">
    <location>
        <begin position="102"/>
        <end position="117"/>
    </location>
</feature>
<evidence type="ECO:0000313" key="7">
    <source>
        <dbReference type="RefSeq" id="XP_022330118.1"/>
    </source>
</evidence>
<feature type="repeat" description="ANK" evidence="3">
    <location>
        <begin position="386"/>
        <end position="418"/>
    </location>
</feature>
<dbReference type="SMART" id="SM00248">
    <property type="entry name" value="ANK"/>
    <property type="match status" value="9"/>
</dbReference>
<dbReference type="GeneID" id="111128660"/>
<dbReference type="Pfam" id="PF00023">
    <property type="entry name" value="Ank"/>
    <property type="match status" value="1"/>
</dbReference>
<keyword evidence="2 3" id="KW-0040">ANK repeat</keyword>
<dbReference type="PANTHER" id="PTHR24189">
    <property type="entry name" value="MYOTROPHIN"/>
    <property type="match status" value="1"/>
</dbReference>
<evidence type="ECO:0000256" key="4">
    <source>
        <dbReference type="SAM" id="MobiDB-lite"/>
    </source>
</evidence>
<evidence type="ECO:0000256" key="3">
    <source>
        <dbReference type="PROSITE-ProRule" id="PRU00023"/>
    </source>
</evidence>
<dbReference type="InterPro" id="IPR050745">
    <property type="entry name" value="Multifunctional_regulatory"/>
</dbReference>
<evidence type="ECO:0000313" key="5">
    <source>
        <dbReference type="Proteomes" id="UP000694844"/>
    </source>
</evidence>
<evidence type="ECO:0000256" key="2">
    <source>
        <dbReference type="ARBA" id="ARBA00023043"/>
    </source>
</evidence>
<dbReference type="PANTHER" id="PTHR24189:SF50">
    <property type="entry name" value="ANKYRIN REPEAT AND SOCS BOX PROTEIN 2"/>
    <property type="match status" value="1"/>
</dbReference>
<dbReference type="PROSITE" id="PS50297">
    <property type="entry name" value="ANK_REP_REGION"/>
    <property type="match status" value="4"/>
</dbReference>
<keyword evidence="1" id="KW-0677">Repeat</keyword>
<dbReference type="InterPro" id="IPR036770">
    <property type="entry name" value="Ankyrin_rpt-contain_sf"/>
</dbReference>
<organism evidence="5 7">
    <name type="scientific">Crassostrea virginica</name>
    <name type="common">Eastern oyster</name>
    <dbReference type="NCBI Taxonomy" id="6565"/>
    <lineage>
        <taxon>Eukaryota</taxon>
        <taxon>Metazoa</taxon>
        <taxon>Spiralia</taxon>
        <taxon>Lophotrochozoa</taxon>
        <taxon>Mollusca</taxon>
        <taxon>Bivalvia</taxon>
        <taxon>Autobranchia</taxon>
        <taxon>Pteriomorphia</taxon>
        <taxon>Ostreida</taxon>
        <taxon>Ostreoidea</taxon>
        <taxon>Ostreidae</taxon>
        <taxon>Crassostrea</taxon>
    </lineage>
</organism>
<dbReference type="OrthoDB" id="6131623at2759"/>
<dbReference type="RefSeq" id="XP_022330118.1">
    <property type="nucleotide sequence ID" value="XM_022474410.1"/>
</dbReference>
<sequence length="567" mass="62693">MSWKWGKISDLELELEVKRCYQSLLKAEEMSEECVLTHNDIGIAMKHKSLPEENSGKWPFLRSENGVPGKTTDDAVRWTSKLFQPEHIPRLQSPLTLLGSLKGNSLSPKSPSRTGTPTLRGDLGRDDSDCLPSMALHDDTSLTCELEGDTWEGTDGRDGLSNAAKSGQIVQVQRLIRGGAQINAVDRDGKSPLVHAVENGFTAVAKELIEHGAYVNQRDKNKRTPLRIATEAGKKCLTNILLKNRASVYILDEEMKAPLHYAVEKNFLDIVELLLEFGAPPNQSDGKQKKPLHYAAERGHLSIVELLLSRGAFIDCMDGDMKTSLFIAVEKGLEVMTQTLISRGASVNAADRRRQTALHSAAGNGLLSIALELIANRAGVNSRDDAGKTPLFHAVKGRDVTMANALIQHGAQIDSSDNAGKTILRYAIETNSEALIYLVAKAEQDQSGVRRYVYQRQLLTAIQEECHFLGKTVWNHVLDHCTLVSKHALEYQMMTATVHSLLEATCKAFSRIIHQVLIKLEPILRDGRAESPYLLAHVTALPPHRPLTFMGLPVVYTVTYFNSKFSH</sequence>
<dbReference type="RefSeq" id="XP_022330117.1">
    <property type="nucleotide sequence ID" value="XM_022474409.1"/>
</dbReference>
<name>A0A8B8DR26_CRAVI</name>
<evidence type="ECO:0000313" key="6">
    <source>
        <dbReference type="RefSeq" id="XP_022330117.1"/>
    </source>
</evidence>
<gene>
    <name evidence="6 7" type="primary">LOC111128660</name>
</gene>
<evidence type="ECO:0000256" key="1">
    <source>
        <dbReference type="ARBA" id="ARBA00022737"/>
    </source>
</evidence>
<dbReference type="PROSITE" id="PS50088">
    <property type="entry name" value="ANK_REPEAT"/>
    <property type="match status" value="8"/>
</dbReference>
<feature type="repeat" description="ANK" evidence="3">
    <location>
        <begin position="353"/>
        <end position="385"/>
    </location>
</feature>
<accession>A0A8B8DR26</accession>
<dbReference type="AlphaFoldDB" id="A0A8B8DR26"/>
<dbReference type="InterPro" id="IPR002110">
    <property type="entry name" value="Ankyrin_rpt"/>
</dbReference>
<feature type="repeat" description="ANK" evidence="3">
    <location>
        <begin position="188"/>
        <end position="220"/>
    </location>
</feature>
<dbReference type="Proteomes" id="UP000694844">
    <property type="component" value="Chromosome 4"/>
</dbReference>
<proteinExistence type="predicted"/>
<reference evidence="6 7" key="1">
    <citation type="submission" date="2025-04" db="UniProtKB">
        <authorList>
            <consortium name="RefSeq"/>
        </authorList>
    </citation>
    <scope>IDENTIFICATION</scope>
    <source>
        <tissue evidence="6 7">Whole sample</tissue>
    </source>
</reference>
<feature type="repeat" description="ANK" evidence="3">
    <location>
        <begin position="320"/>
        <end position="352"/>
    </location>
</feature>
<feature type="repeat" description="ANK" evidence="3">
    <location>
        <begin position="155"/>
        <end position="187"/>
    </location>
</feature>
<protein>
    <submittedName>
        <fullName evidence="6 7">Uncharacterized protein LOC111128660 isoform X1</fullName>
    </submittedName>
</protein>
<dbReference type="KEGG" id="cvn:111128660"/>
<keyword evidence="5" id="KW-1185">Reference proteome</keyword>
<feature type="region of interest" description="Disordered" evidence="4">
    <location>
        <begin position="100"/>
        <end position="125"/>
    </location>
</feature>
<dbReference type="SUPFAM" id="SSF48403">
    <property type="entry name" value="Ankyrin repeat"/>
    <property type="match status" value="1"/>
</dbReference>
<dbReference type="Pfam" id="PF12796">
    <property type="entry name" value="Ank_2"/>
    <property type="match status" value="2"/>
</dbReference>
<dbReference type="Gene3D" id="1.25.40.20">
    <property type="entry name" value="Ankyrin repeat-containing domain"/>
    <property type="match status" value="2"/>
</dbReference>